<evidence type="ECO:0008006" key="7">
    <source>
        <dbReference type="Google" id="ProtNLM"/>
    </source>
</evidence>
<sequence length="581" mass="65125">MMKRILFAAALLAALPCSVSAQVEKRVEVTKAYVPSVESAAKLAVVPDMTDTVKMRPEIDYTITPLSLQTTLATRPIRPATVTYWEFNRPLPFYLKAGAGYPLNSVLDFYASSQNPGTGYVVGYVNHEGRYAKIKNDFGIRNNSTRMLNRIGAAAGKYFGKHILEGDLSYENRMYHRYGMYVASDVTSDMAPGAMADYGDANIAVRFGDDFQDLSRVNFEIAIRGGLFFDHSEWPDYNDKARQTTLETHAKIARGFGRHQLAAEFGYTRLAGQKAIGLYNQQLIHAALRYGIEGGVVRLEAGADYYHDKVKTVDAENYIIPFVRLNLNLGTDGLCPFFEMDGSVDDNGFRSLTRQNPYVAAAFWQTKSSVDYNGRFGIGGSIWRGKFDYRVYAGFSVRDNHPYWYVSDNYAIDGEKTAVAGAMRPALARQTVLSFNGEVTWRPVSSFRTELGVHGYIYNDDETKLHNGAPSFDGSLSAHYDGRKISFGAGVYLQSARKWSAVFENTETETAPGDTEQRVTMLYDTFEAPFAVDLRVNFDWKVSGRVTLFAEGRNLINRRLYEYPFYPEYGANFTVGVKANF</sequence>
<dbReference type="AlphaFoldDB" id="A0AA37KS60"/>
<dbReference type="SUPFAM" id="SSF56935">
    <property type="entry name" value="Porins"/>
    <property type="match status" value="1"/>
</dbReference>
<comment type="subcellular location">
    <subcellularLocation>
        <location evidence="1">Cell outer membrane</location>
    </subcellularLocation>
</comment>
<name>A0AA37KS60_9BACT</name>
<reference evidence="5" key="1">
    <citation type="submission" date="2022-01" db="EMBL/GenBank/DDBJ databases">
        <title>Novel bile acid biosynthetic pathways are enriched in the microbiome of centenarians.</title>
        <authorList>
            <person name="Sato Y."/>
            <person name="Atarashi K."/>
            <person name="Plichta R.D."/>
            <person name="Arai Y."/>
            <person name="Sasajima S."/>
            <person name="Kearney M.S."/>
            <person name="Suda W."/>
            <person name="Takeshita K."/>
            <person name="Sasaki T."/>
            <person name="Okamoto S."/>
            <person name="Skelly N.A."/>
            <person name="Okamura Y."/>
            <person name="Vlamakis H."/>
            <person name="Li Y."/>
            <person name="Tanoue T."/>
            <person name="Takei H."/>
            <person name="Nittono H."/>
            <person name="Narushima S."/>
            <person name="Irie J."/>
            <person name="Itoh H."/>
            <person name="Moriya K."/>
            <person name="Sugiura Y."/>
            <person name="Suematsu M."/>
            <person name="Moritoki N."/>
            <person name="Shibata S."/>
            <person name="Littman R.D."/>
            <person name="Fischbach A.M."/>
            <person name="Uwamino Y."/>
            <person name="Inoue T."/>
            <person name="Honda A."/>
            <person name="Hattori M."/>
            <person name="Murai T."/>
            <person name="Xavier J.R."/>
            <person name="Hirose N."/>
            <person name="Honda K."/>
        </authorList>
    </citation>
    <scope>NUCLEOTIDE SEQUENCE</scope>
    <source>
        <strain evidence="5">CE91-St16</strain>
    </source>
</reference>
<gene>
    <name evidence="5" type="ORF">CE91St16_01590</name>
</gene>
<evidence type="ECO:0000256" key="1">
    <source>
        <dbReference type="ARBA" id="ARBA00004442"/>
    </source>
</evidence>
<accession>A0AA37KS60</accession>
<dbReference type="Proteomes" id="UP001055105">
    <property type="component" value="Unassembled WGS sequence"/>
</dbReference>
<dbReference type="Gene3D" id="2.40.170.20">
    <property type="entry name" value="TonB-dependent receptor, beta-barrel domain"/>
    <property type="match status" value="1"/>
</dbReference>
<keyword evidence="4" id="KW-0732">Signal</keyword>
<proteinExistence type="predicted"/>
<evidence type="ECO:0000313" key="6">
    <source>
        <dbReference type="Proteomes" id="UP001055105"/>
    </source>
</evidence>
<dbReference type="InterPro" id="IPR036942">
    <property type="entry name" value="Beta-barrel_TonB_sf"/>
</dbReference>
<evidence type="ECO:0000256" key="4">
    <source>
        <dbReference type="SAM" id="SignalP"/>
    </source>
</evidence>
<dbReference type="GO" id="GO:0009279">
    <property type="term" value="C:cell outer membrane"/>
    <property type="evidence" value="ECO:0007669"/>
    <property type="project" value="UniProtKB-SubCell"/>
</dbReference>
<organism evidence="5 6">
    <name type="scientific">Alistipes finegoldii</name>
    <dbReference type="NCBI Taxonomy" id="214856"/>
    <lineage>
        <taxon>Bacteria</taxon>
        <taxon>Pseudomonadati</taxon>
        <taxon>Bacteroidota</taxon>
        <taxon>Bacteroidia</taxon>
        <taxon>Bacteroidales</taxon>
        <taxon>Rikenellaceae</taxon>
        <taxon>Alistipes</taxon>
    </lineage>
</organism>
<comment type="caution">
    <text evidence="5">The sequence shown here is derived from an EMBL/GenBank/DDBJ whole genome shotgun (WGS) entry which is preliminary data.</text>
</comment>
<evidence type="ECO:0000256" key="3">
    <source>
        <dbReference type="ARBA" id="ARBA00023237"/>
    </source>
</evidence>
<keyword evidence="2" id="KW-0472">Membrane</keyword>
<evidence type="ECO:0000256" key="2">
    <source>
        <dbReference type="ARBA" id="ARBA00023136"/>
    </source>
</evidence>
<evidence type="ECO:0000313" key="5">
    <source>
        <dbReference type="EMBL" id="GKI17251.1"/>
    </source>
</evidence>
<dbReference type="EMBL" id="BQOL01000001">
    <property type="protein sequence ID" value="GKI17251.1"/>
    <property type="molecule type" value="Genomic_DNA"/>
</dbReference>
<keyword evidence="3" id="KW-0998">Cell outer membrane</keyword>
<protein>
    <recommendedName>
        <fullName evidence="7">TonB-dependent receptor</fullName>
    </recommendedName>
</protein>
<feature type="chain" id="PRO_5041266176" description="TonB-dependent receptor" evidence="4">
    <location>
        <begin position="22"/>
        <end position="581"/>
    </location>
</feature>
<feature type="signal peptide" evidence="4">
    <location>
        <begin position="1"/>
        <end position="21"/>
    </location>
</feature>